<dbReference type="EMBL" id="ML996566">
    <property type="protein sequence ID" value="KAF2761730.1"/>
    <property type="molecule type" value="Genomic_DNA"/>
</dbReference>
<evidence type="ECO:0000256" key="6">
    <source>
        <dbReference type="SAM" id="MobiDB-lite"/>
    </source>
</evidence>
<feature type="transmembrane region" description="Helical" evidence="7">
    <location>
        <begin position="463"/>
        <end position="482"/>
    </location>
</feature>
<feature type="transmembrane region" description="Helical" evidence="7">
    <location>
        <begin position="291"/>
        <end position="314"/>
    </location>
</feature>
<evidence type="ECO:0000313" key="8">
    <source>
        <dbReference type="EMBL" id="KAF2761730.1"/>
    </source>
</evidence>
<feature type="transmembrane region" description="Helical" evidence="7">
    <location>
        <begin position="53"/>
        <end position="73"/>
    </location>
</feature>
<dbReference type="Pfam" id="PF13520">
    <property type="entry name" value="AA_permease_2"/>
    <property type="match status" value="1"/>
</dbReference>
<sequence>MTEKGGYEEATTPEPANLVDDMEDGSQGSLRGFTHSTSQDLLDMKRMGKAQQLIRYFRTISAVAFVSLATVSWELNIFFVNQGLRDGGRAGLMYSQIWCFVLFGPVYLSLAEMASMAPIAGSQYHWVSEFAPAGIQKPLSYITGWTSTLAWQAGNTVGVFLVGTLIQTIIALNDLDYAPQPYQSSLLVWAAIVITYLGSVYGMRWMSKSSIIIFVLHFALYPCFLVPVWLKAPKATSHQVWLEFSNLGGWQNMTLAIFIGQLSSITVLAGIDNVVHVAEEVQDASKTVPRAMLITYLVNWLTGFPALITLVYALPDLDTALLDPSGYPLVFVLRQIMSTPVLTAFLVAMVLIFTCSNITYLVGTTRDLFAFARDNGLPFSAWLSHVNKNNHVPEHAVRASSVFAVLLSLIYIGSPVAFYAITSLFTVAIFQCYIFSIGCVLYRRIYLPGTLPPARFSLGKWGVPTNCVALFFSTWAFFWAFWPQTTPFEASAFNWASVIFVAVVLLASVWYVFKGRHQYNGPVTEVKRLGPEQE</sequence>
<feature type="transmembrane region" description="Helical" evidence="7">
    <location>
        <begin position="182"/>
        <end position="199"/>
    </location>
</feature>
<dbReference type="AlphaFoldDB" id="A0A6A6WI58"/>
<evidence type="ECO:0000256" key="1">
    <source>
        <dbReference type="ARBA" id="ARBA00004141"/>
    </source>
</evidence>
<feature type="region of interest" description="Disordered" evidence="6">
    <location>
        <begin position="1"/>
        <end position="21"/>
    </location>
</feature>
<evidence type="ECO:0000256" key="7">
    <source>
        <dbReference type="SAM" id="Phobius"/>
    </source>
</evidence>
<dbReference type="GeneID" id="54487479"/>
<protein>
    <submittedName>
        <fullName evidence="8">Amino acid permease 2</fullName>
    </submittedName>
</protein>
<dbReference type="Proteomes" id="UP000799437">
    <property type="component" value="Unassembled WGS sequence"/>
</dbReference>
<feature type="transmembrane region" description="Helical" evidence="7">
    <location>
        <begin position="341"/>
        <end position="363"/>
    </location>
</feature>
<dbReference type="PANTHER" id="PTHR45649:SF4">
    <property type="entry name" value="TRANSPORTER, PUTATIVE (EUROFUNG)-RELATED"/>
    <property type="match status" value="1"/>
</dbReference>
<feature type="transmembrane region" description="Helical" evidence="7">
    <location>
        <begin position="250"/>
        <end position="271"/>
    </location>
</feature>
<feature type="transmembrane region" description="Helical" evidence="7">
    <location>
        <begin position="494"/>
        <end position="513"/>
    </location>
</feature>
<organism evidence="8 9">
    <name type="scientific">Pseudovirgaria hyperparasitica</name>
    <dbReference type="NCBI Taxonomy" id="470096"/>
    <lineage>
        <taxon>Eukaryota</taxon>
        <taxon>Fungi</taxon>
        <taxon>Dikarya</taxon>
        <taxon>Ascomycota</taxon>
        <taxon>Pezizomycotina</taxon>
        <taxon>Dothideomycetes</taxon>
        <taxon>Dothideomycetes incertae sedis</taxon>
        <taxon>Acrospermales</taxon>
        <taxon>Acrospermaceae</taxon>
        <taxon>Pseudovirgaria</taxon>
    </lineage>
</organism>
<feature type="transmembrane region" description="Helical" evidence="7">
    <location>
        <begin position="211"/>
        <end position="230"/>
    </location>
</feature>
<dbReference type="PANTHER" id="PTHR45649">
    <property type="entry name" value="AMINO-ACID PERMEASE BAT1"/>
    <property type="match status" value="1"/>
</dbReference>
<evidence type="ECO:0000313" key="9">
    <source>
        <dbReference type="Proteomes" id="UP000799437"/>
    </source>
</evidence>
<reference evidence="8" key="1">
    <citation type="journal article" date="2020" name="Stud. Mycol.">
        <title>101 Dothideomycetes genomes: a test case for predicting lifestyles and emergence of pathogens.</title>
        <authorList>
            <person name="Haridas S."/>
            <person name="Albert R."/>
            <person name="Binder M."/>
            <person name="Bloem J."/>
            <person name="Labutti K."/>
            <person name="Salamov A."/>
            <person name="Andreopoulos B."/>
            <person name="Baker S."/>
            <person name="Barry K."/>
            <person name="Bills G."/>
            <person name="Bluhm B."/>
            <person name="Cannon C."/>
            <person name="Castanera R."/>
            <person name="Culley D."/>
            <person name="Daum C."/>
            <person name="Ezra D."/>
            <person name="Gonzalez J."/>
            <person name="Henrissat B."/>
            <person name="Kuo A."/>
            <person name="Liang C."/>
            <person name="Lipzen A."/>
            <person name="Lutzoni F."/>
            <person name="Magnuson J."/>
            <person name="Mondo S."/>
            <person name="Nolan M."/>
            <person name="Ohm R."/>
            <person name="Pangilinan J."/>
            <person name="Park H.-J."/>
            <person name="Ramirez L."/>
            <person name="Alfaro M."/>
            <person name="Sun H."/>
            <person name="Tritt A."/>
            <person name="Yoshinaga Y."/>
            <person name="Zwiers L.-H."/>
            <person name="Turgeon B."/>
            <person name="Goodwin S."/>
            <person name="Spatafora J."/>
            <person name="Crous P."/>
            <person name="Grigoriev I."/>
        </authorList>
    </citation>
    <scope>NUCLEOTIDE SEQUENCE</scope>
    <source>
        <strain evidence="8">CBS 121739</strain>
    </source>
</reference>
<evidence type="ECO:0000256" key="2">
    <source>
        <dbReference type="ARBA" id="ARBA00022448"/>
    </source>
</evidence>
<evidence type="ECO:0000256" key="3">
    <source>
        <dbReference type="ARBA" id="ARBA00022692"/>
    </source>
</evidence>
<keyword evidence="2" id="KW-0813">Transport</keyword>
<dbReference type="GO" id="GO:0016020">
    <property type="term" value="C:membrane"/>
    <property type="evidence" value="ECO:0007669"/>
    <property type="project" value="UniProtKB-SubCell"/>
</dbReference>
<comment type="subcellular location">
    <subcellularLocation>
        <location evidence="1">Membrane</location>
        <topology evidence="1">Multi-pass membrane protein</topology>
    </subcellularLocation>
</comment>
<dbReference type="OrthoDB" id="3257095at2759"/>
<keyword evidence="9" id="KW-1185">Reference proteome</keyword>
<proteinExistence type="predicted"/>
<dbReference type="PIRSF" id="PIRSF006060">
    <property type="entry name" value="AA_transporter"/>
    <property type="match status" value="1"/>
</dbReference>
<dbReference type="InterPro" id="IPR002293">
    <property type="entry name" value="AA/rel_permease1"/>
</dbReference>
<name>A0A6A6WI58_9PEZI</name>
<dbReference type="GO" id="GO:0022857">
    <property type="term" value="F:transmembrane transporter activity"/>
    <property type="evidence" value="ECO:0007669"/>
    <property type="project" value="InterPro"/>
</dbReference>
<feature type="transmembrane region" description="Helical" evidence="7">
    <location>
        <begin position="149"/>
        <end position="170"/>
    </location>
</feature>
<feature type="transmembrane region" description="Helical" evidence="7">
    <location>
        <begin position="93"/>
        <end position="110"/>
    </location>
</feature>
<accession>A0A6A6WI58</accession>
<evidence type="ECO:0000256" key="5">
    <source>
        <dbReference type="ARBA" id="ARBA00023136"/>
    </source>
</evidence>
<keyword evidence="4 7" id="KW-1133">Transmembrane helix</keyword>
<feature type="transmembrane region" description="Helical" evidence="7">
    <location>
        <begin position="395"/>
        <end position="412"/>
    </location>
</feature>
<dbReference type="Gene3D" id="1.20.1740.10">
    <property type="entry name" value="Amino acid/polyamine transporter I"/>
    <property type="match status" value="1"/>
</dbReference>
<feature type="transmembrane region" description="Helical" evidence="7">
    <location>
        <begin position="418"/>
        <end position="442"/>
    </location>
</feature>
<evidence type="ECO:0000256" key="4">
    <source>
        <dbReference type="ARBA" id="ARBA00022989"/>
    </source>
</evidence>
<keyword evidence="5 7" id="KW-0472">Membrane</keyword>
<gene>
    <name evidence="8" type="ORF">EJ05DRAFT_496631</name>
</gene>
<dbReference type="RefSeq" id="XP_033604181.1">
    <property type="nucleotide sequence ID" value="XM_033746425.1"/>
</dbReference>
<keyword evidence="3 7" id="KW-0812">Transmembrane</keyword>